<evidence type="ECO:0000256" key="1">
    <source>
        <dbReference type="ARBA" id="ARBA00004651"/>
    </source>
</evidence>
<keyword evidence="3" id="KW-0997">Cell inner membrane</keyword>
<dbReference type="InterPro" id="IPR024528">
    <property type="entry name" value="ThrE_2"/>
</dbReference>
<dbReference type="PANTHER" id="PTHR34390:SF1">
    <property type="entry name" value="SUCCINATE TRANSPORTER SUBUNIT YJJB-RELATED"/>
    <property type="match status" value="1"/>
</dbReference>
<dbReference type="Proteomes" id="UP000443153">
    <property type="component" value="Unassembled WGS sequence"/>
</dbReference>
<evidence type="ECO:0000256" key="6">
    <source>
        <dbReference type="ARBA" id="ARBA00023136"/>
    </source>
</evidence>
<evidence type="ECO:0000256" key="3">
    <source>
        <dbReference type="ARBA" id="ARBA00022519"/>
    </source>
</evidence>
<dbReference type="AlphaFoldDB" id="A0A6I2MK83"/>
<comment type="subcellular location">
    <subcellularLocation>
        <location evidence="1">Cell membrane</location>
        <topology evidence="1">Multi-pass membrane protein</topology>
    </subcellularLocation>
</comment>
<dbReference type="RefSeq" id="WP_154363296.1">
    <property type="nucleotide sequence ID" value="NZ_WKJH01000001.1"/>
</dbReference>
<dbReference type="PANTHER" id="PTHR34390">
    <property type="entry name" value="UPF0442 PROTEIN YJJB-RELATED"/>
    <property type="match status" value="1"/>
</dbReference>
<dbReference type="InterPro" id="IPR050539">
    <property type="entry name" value="ThrE_Dicarb/AminoAcid_Exp"/>
</dbReference>
<sequence>MEEAIIKVSELSIWSGIAAVGFGILFNIPRKTILVVFFLGLAAGLVKFFLIDLNINIVLSTLVAASFVGILSSPLAHKVHHPPVVFSIPAVIPMIPGYYAYETVLSIMSFTFMEKDPQKRMELMASIFFNGFTTIFILIAITIGVSLPLLLSRKETVKKNDGK</sequence>
<feature type="transmembrane region" description="Helical" evidence="8">
    <location>
        <begin position="127"/>
        <end position="151"/>
    </location>
</feature>
<dbReference type="GO" id="GO:0015744">
    <property type="term" value="P:succinate transport"/>
    <property type="evidence" value="ECO:0007669"/>
    <property type="project" value="TreeGrafter"/>
</dbReference>
<name>A0A6I2MK83_9FLAO</name>
<keyword evidence="2" id="KW-1003">Cell membrane</keyword>
<proteinExistence type="inferred from homology"/>
<accession>A0A6I2MK83</accession>
<evidence type="ECO:0000256" key="7">
    <source>
        <dbReference type="ARBA" id="ARBA00034125"/>
    </source>
</evidence>
<protein>
    <submittedName>
        <fullName evidence="10">Threonine/serine exporter</fullName>
    </submittedName>
</protein>
<feature type="transmembrane region" description="Helical" evidence="8">
    <location>
        <begin position="57"/>
        <end position="76"/>
    </location>
</feature>
<feature type="transmembrane region" description="Helical" evidence="8">
    <location>
        <begin position="33"/>
        <end position="51"/>
    </location>
</feature>
<keyword evidence="5 8" id="KW-1133">Transmembrane helix</keyword>
<evidence type="ECO:0000256" key="4">
    <source>
        <dbReference type="ARBA" id="ARBA00022692"/>
    </source>
</evidence>
<evidence type="ECO:0000259" key="9">
    <source>
        <dbReference type="Pfam" id="PF12821"/>
    </source>
</evidence>
<comment type="similarity">
    <text evidence="7">Belongs to the ThrE exporter (TC 2.A.79) family.</text>
</comment>
<dbReference type="Pfam" id="PF12821">
    <property type="entry name" value="ThrE_2"/>
    <property type="match status" value="1"/>
</dbReference>
<comment type="caution">
    <text evidence="10">The sequence shown here is derived from an EMBL/GenBank/DDBJ whole genome shotgun (WGS) entry which is preliminary data.</text>
</comment>
<gene>
    <name evidence="10" type="ORF">GJ691_02200</name>
</gene>
<feature type="transmembrane region" description="Helical" evidence="8">
    <location>
        <begin position="6"/>
        <end position="26"/>
    </location>
</feature>
<feature type="transmembrane region" description="Helical" evidence="8">
    <location>
        <begin position="83"/>
        <end position="101"/>
    </location>
</feature>
<dbReference type="GO" id="GO:0005886">
    <property type="term" value="C:plasma membrane"/>
    <property type="evidence" value="ECO:0007669"/>
    <property type="project" value="UniProtKB-SubCell"/>
</dbReference>
<evidence type="ECO:0000256" key="8">
    <source>
        <dbReference type="SAM" id="Phobius"/>
    </source>
</evidence>
<evidence type="ECO:0000313" key="10">
    <source>
        <dbReference type="EMBL" id="MRX62970.1"/>
    </source>
</evidence>
<feature type="domain" description="Threonine/Serine exporter ThrE" evidence="9">
    <location>
        <begin position="13"/>
        <end position="149"/>
    </location>
</feature>
<keyword evidence="4 8" id="KW-0812">Transmembrane</keyword>
<dbReference type="EMBL" id="WKJH01000001">
    <property type="protein sequence ID" value="MRX62970.1"/>
    <property type="molecule type" value="Genomic_DNA"/>
</dbReference>
<evidence type="ECO:0000256" key="5">
    <source>
        <dbReference type="ARBA" id="ARBA00022989"/>
    </source>
</evidence>
<organism evidence="10 11">
    <name type="scientific">Maribacter luteus</name>
    <dbReference type="NCBI Taxonomy" id="2594478"/>
    <lineage>
        <taxon>Bacteria</taxon>
        <taxon>Pseudomonadati</taxon>
        <taxon>Bacteroidota</taxon>
        <taxon>Flavobacteriia</taxon>
        <taxon>Flavobacteriales</taxon>
        <taxon>Flavobacteriaceae</taxon>
        <taxon>Maribacter</taxon>
    </lineage>
</organism>
<keyword evidence="6 8" id="KW-0472">Membrane</keyword>
<reference evidence="10 11" key="1">
    <citation type="submission" date="2019-11" db="EMBL/GenBank/DDBJ databases">
        <title>Maribacter lutea sp. nov., a marine bacterium isolated from intertidal sand.</title>
        <authorList>
            <person name="Liu A."/>
        </authorList>
    </citation>
    <scope>NUCLEOTIDE SEQUENCE [LARGE SCALE GENOMIC DNA]</scope>
    <source>
        <strain evidence="10 11">RZ05</strain>
    </source>
</reference>
<dbReference type="OrthoDB" id="9810047at2"/>
<evidence type="ECO:0000256" key="2">
    <source>
        <dbReference type="ARBA" id="ARBA00022475"/>
    </source>
</evidence>
<evidence type="ECO:0000313" key="11">
    <source>
        <dbReference type="Proteomes" id="UP000443153"/>
    </source>
</evidence>
<keyword evidence="11" id="KW-1185">Reference proteome</keyword>